<dbReference type="AlphaFoldDB" id="A0A9P6W9A8"/>
<reference evidence="4 5" key="1">
    <citation type="submission" date="2020-11" db="EMBL/GenBank/DDBJ databases">
        <title>Kefir isolates.</title>
        <authorList>
            <person name="Marcisauskas S."/>
            <person name="Kim Y."/>
            <person name="Blasche S."/>
        </authorList>
    </citation>
    <scope>NUCLEOTIDE SEQUENCE [LARGE SCALE GENOMIC DNA]</scope>
    <source>
        <strain evidence="4 5">OG2</strain>
    </source>
</reference>
<dbReference type="InterPro" id="IPR020241">
    <property type="entry name" value="RNase_P/MRP_Pop7_fungi"/>
</dbReference>
<dbReference type="GO" id="GO:0001682">
    <property type="term" value="P:tRNA 5'-leader removal"/>
    <property type="evidence" value="ECO:0007669"/>
    <property type="project" value="InterPro"/>
</dbReference>
<dbReference type="GO" id="GO:0005655">
    <property type="term" value="C:nucleolar ribonuclease P complex"/>
    <property type="evidence" value="ECO:0007669"/>
    <property type="project" value="InterPro"/>
</dbReference>
<comment type="subcellular location">
    <subcellularLocation>
        <location evidence="1">Nucleus</location>
    </subcellularLocation>
</comment>
<proteinExistence type="predicted"/>
<accession>A0A9P6W9A8</accession>
<dbReference type="GO" id="GO:0006364">
    <property type="term" value="P:rRNA processing"/>
    <property type="evidence" value="ECO:0007669"/>
    <property type="project" value="TreeGrafter"/>
</dbReference>
<evidence type="ECO:0000313" key="4">
    <source>
        <dbReference type="EMBL" id="KAG0667827.1"/>
    </source>
</evidence>
<dbReference type="OrthoDB" id="5416589at2759"/>
<evidence type="ECO:0000256" key="3">
    <source>
        <dbReference type="ARBA" id="ARBA00023242"/>
    </source>
</evidence>
<protein>
    <submittedName>
        <fullName evidence="4">Uncharacterized protein</fullName>
    </submittedName>
</protein>
<evidence type="ECO:0000256" key="2">
    <source>
        <dbReference type="ARBA" id="ARBA00022694"/>
    </source>
</evidence>
<gene>
    <name evidence="4" type="ORF">C6P45_005328</name>
</gene>
<dbReference type="GO" id="GO:0000171">
    <property type="term" value="F:ribonuclease MRP activity"/>
    <property type="evidence" value="ECO:0007669"/>
    <property type="project" value="TreeGrafter"/>
</dbReference>
<dbReference type="Proteomes" id="UP000750334">
    <property type="component" value="Unassembled WGS sequence"/>
</dbReference>
<dbReference type="GO" id="GO:0000294">
    <property type="term" value="P:nuclear-transcribed mRNA catabolic process, RNase MRP-dependent"/>
    <property type="evidence" value="ECO:0007669"/>
    <property type="project" value="TreeGrafter"/>
</dbReference>
<sequence>MAILPKLNKEQKKAKIVKKHPSLKQSTHNDIKTIIYIKSSTPFVSGIKRVNKFLKNLEKTKKDPKLQCIMLLGMGKAAERTISLGCYFAEEKRKRIEIRTKSVDVIDEVISPGQEGDTSTPLLDDRDKETELKKRSLSGVEIKIYP</sequence>
<name>A0A9P6W9A8_MAUEX</name>
<organism evidence="4 5">
    <name type="scientific">Maudiozyma exigua</name>
    <name type="common">Yeast</name>
    <name type="synonym">Kazachstania exigua</name>
    <dbReference type="NCBI Taxonomy" id="34358"/>
    <lineage>
        <taxon>Eukaryota</taxon>
        <taxon>Fungi</taxon>
        <taxon>Dikarya</taxon>
        <taxon>Ascomycota</taxon>
        <taxon>Saccharomycotina</taxon>
        <taxon>Saccharomycetes</taxon>
        <taxon>Saccharomycetales</taxon>
        <taxon>Saccharomycetaceae</taxon>
        <taxon>Maudiozyma</taxon>
    </lineage>
</organism>
<dbReference type="Gene3D" id="3.30.110.20">
    <property type="entry name" value="Alba-like domain"/>
    <property type="match status" value="1"/>
</dbReference>
<dbReference type="Pfam" id="PF12328">
    <property type="entry name" value="Rpp20"/>
    <property type="match status" value="1"/>
</dbReference>
<dbReference type="InterPro" id="IPR036882">
    <property type="entry name" value="Alba-like_dom_sf"/>
</dbReference>
<evidence type="ECO:0000313" key="5">
    <source>
        <dbReference type="Proteomes" id="UP000750334"/>
    </source>
</evidence>
<dbReference type="GO" id="GO:0034965">
    <property type="term" value="P:intronic box C/D snoRNA processing"/>
    <property type="evidence" value="ECO:0007669"/>
    <property type="project" value="TreeGrafter"/>
</dbReference>
<keyword evidence="5" id="KW-1185">Reference proteome</keyword>
<keyword evidence="2" id="KW-0819">tRNA processing</keyword>
<dbReference type="GO" id="GO:0004526">
    <property type="term" value="F:ribonuclease P activity"/>
    <property type="evidence" value="ECO:0007669"/>
    <property type="project" value="TreeGrafter"/>
</dbReference>
<dbReference type="PANTHER" id="PTHR28256">
    <property type="entry name" value="RIBONUCLEASES P/MRP PROTEIN SUBUNIT POP7"/>
    <property type="match status" value="1"/>
</dbReference>
<dbReference type="GO" id="GO:0003723">
    <property type="term" value="F:RNA binding"/>
    <property type="evidence" value="ECO:0007669"/>
    <property type="project" value="TreeGrafter"/>
</dbReference>
<evidence type="ECO:0000256" key="1">
    <source>
        <dbReference type="ARBA" id="ARBA00004123"/>
    </source>
</evidence>
<dbReference type="PANTHER" id="PTHR28256:SF1">
    <property type="entry name" value="RIBONUCLEASES P_MRP PROTEIN SUBUNIT POP7"/>
    <property type="match status" value="1"/>
</dbReference>
<dbReference type="GO" id="GO:0000172">
    <property type="term" value="C:ribonuclease MRP complex"/>
    <property type="evidence" value="ECO:0007669"/>
    <property type="project" value="InterPro"/>
</dbReference>
<dbReference type="InterPro" id="IPR014612">
    <property type="entry name" value="Pop7/Rpp20"/>
</dbReference>
<keyword evidence="3" id="KW-0539">Nucleus</keyword>
<comment type="caution">
    <text evidence="4">The sequence shown here is derived from an EMBL/GenBank/DDBJ whole genome shotgun (WGS) entry which is preliminary data.</text>
</comment>
<dbReference type="EMBL" id="PUHR01000090">
    <property type="protein sequence ID" value="KAG0667827.1"/>
    <property type="molecule type" value="Genomic_DNA"/>
</dbReference>